<dbReference type="GO" id="GO:0030031">
    <property type="term" value="P:cell projection assembly"/>
    <property type="evidence" value="ECO:0007669"/>
    <property type="project" value="TreeGrafter"/>
</dbReference>
<evidence type="ECO:0000256" key="1">
    <source>
        <dbReference type="ARBA" id="ARBA00008418"/>
    </source>
</evidence>
<dbReference type="Pfam" id="PF00626">
    <property type="entry name" value="Gelsolin"/>
    <property type="match status" value="3"/>
</dbReference>
<evidence type="ECO:0000256" key="4">
    <source>
        <dbReference type="ARBA" id="ARBA00023203"/>
    </source>
</evidence>
<dbReference type="CDD" id="cd11289">
    <property type="entry name" value="gelsolin_S2_like"/>
    <property type="match status" value="1"/>
</dbReference>
<keyword evidence="7" id="KW-1185">Reference proteome</keyword>
<dbReference type="GO" id="GO:0051014">
    <property type="term" value="P:actin filament severing"/>
    <property type="evidence" value="ECO:0007669"/>
    <property type="project" value="TreeGrafter"/>
</dbReference>
<proteinExistence type="inferred from homology"/>
<dbReference type="EMBL" id="JAROKS010000023">
    <property type="protein sequence ID" value="KAK1787772.1"/>
    <property type="molecule type" value="Genomic_DNA"/>
</dbReference>
<evidence type="ECO:0000256" key="3">
    <source>
        <dbReference type="ARBA" id="ARBA00022737"/>
    </source>
</evidence>
<dbReference type="InterPro" id="IPR029006">
    <property type="entry name" value="ADF-H/Gelsolin-like_dom_sf"/>
</dbReference>
<dbReference type="PANTHER" id="PTHR11977:SF127">
    <property type="entry name" value="MACROPHAGE-CAPPING PROTEIN"/>
    <property type="match status" value="1"/>
</dbReference>
<dbReference type="InterPro" id="IPR007123">
    <property type="entry name" value="Gelsolin-like_dom"/>
</dbReference>
<dbReference type="FunFam" id="3.40.20.10:FF:000037">
    <property type="entry name" value="macrophage-capping protein-like isoform X2"/>
    <property type="match status" value="1"/>
</dbReference>
<dbReference type="GO" id="GO:0008154">
    <property type="term" value="P:actin polymerization or depolymerization"/>
    <property type="evidence" value="ECO:0007669"/>
    <property type="project" value="TreeGrafter"/>
</dbReference>
<dbReference type="PANTHER" id="PTHR11977">
    <property type="entry name" value="VILLIN"/>
    <property type="match status" value="1"/>
</dbReference>
<dbReference type="InterPro" id="IPR007122">
    <property type="entry name" value="Villin/Gelsolin"/>
</dbReference>
<comment type="caution">
    <text evidence="6">The sequence shown here is derived from an EMBL/GenBank/DDBJ whole genome shotgun (WGS) entry which is preliminary data.</text>
</comment>
<gene>
    <name evidence="6" type="ORF">P4O66_016253</name>
</gene>
<dbReference type="CDD" id="cd11292">
    <property type="entry name" value="gelsolin_S3_like"/>
    <property type="match status" value="1"/>
</dbReference>
<evidence type="ECO:0000259" key="5">
    <source>
        <dbReference type="Pfam" id="PF00626"/>
    </source>
</evidence>
<dbReference type="SUPFAM" id="SSF55753">
    <property type="entry name" value="Actin depolymerizing proteins"/>
    <property type="match status" value="3"/>
</dbReference>
<dbReference type="GO" id="GO:0051015">
    <property type="term" value="F:actin filament binding"/>
    <property type="evidence" value="ECO:0007669"/>
    <property type="project" value="InterPro"/>
</dbReference>
<evidence type="ECO:0000313" key="7">
    <source>
        <dbReference type="Proteomes" id="UP001239994"/>
    </source>
</evidence>
<organism evidence="6 7">
    <name type="scientific">Electrophorus voltai</name>
    <dbReference type="NCBI Taxonomy" id="2609070"/>
    <lineage>
        <taxon>Eukaryota</taxon>
        <taxon>Metazoa</taxon>
        <taxon>Chordata</taxon>
        <taxon>Craniata</taxon>
        <taxon>Vertebrata</taxon>
        <taxon>Euteleostomi</taxon>
        <taxon>Actinopterygii</taxon>
        <taxon>Neopterygii</taxon>
        <taxon>Teleostei</taxon>
        <taxon>Ostariophysi</taxon>
        <taxon>Gymnotiformes</taxon>
        <taxon>Gymnotoidei</taxon>
        <taxon>Gymnotidae</taxon>
        <taxon>Electrophorus</taxon>
    </lineage>
</organism>
<feature type="domain" description="Gelsolin-like" evidence="5">
    <location>
        <begin position="192"/>
        <end position="262"/>
    </location>
</feature>
<feature type="domain" description="Gelsolin-like" evidence="5">
    <location>
        <begin position="39"/>
        <end position="106"/>
    </location>
</feature>
<reference evidence="6" key="1">
    <citation type="submission" date="2023-03" db="EMBL/GenBank/DDBJ databases">
        <title>Electrophorus voltai genome.</title>
        <authorList>
            <person name="Bian C."/>
        </authorList>
    </citation>
    <scope>NUCLEOTIDE SEQUENCE</scope>
    <source>
        <strain evidence="6">CB-2022</strain>
        <tissue evidence="6">Muscle</tissue>
    </source>
</reference>
<dbReference type="Gene3D" id="3.40.20.10">
    <property type="entry name" value="Severin"/>
    <property type="match status" value="3"/>
</dbReference>
<keyword evidence="2" id="KW-0117">Actin capping</keyword>
<dbReference type="GO" id="GO:0005737">
    <property type="term" value="C:cytoplasm"/>
    <property type="evidence" value="ECO:0007669"/>
    <property type="project" value="TreeGrafter"/>
</dbReference>
<dbReference type="GO" id="GO:0005546">
    <property type="term" value="F:phosphatidylinositol-4,5-bisphosphate binding"/>
    <property type="evidence" value="ECO:0007669"/>
    <property type="project" value="TreeGrafter"/>
</dbReference>
<feature type="domain" description="Gelsolin-like" evidence="5">
    <location>
        <begin position="313"/>
        <end position="384"/>
    </location>
</feature>
<dbReference type="GO" id="GO:0015629">
    <property type="term" value="C:actin cytoskeleton"/>
    <property type="evidence" value="ECO:0007669"/>
    <property type="project" value="TreeGrafter"/>
</dbReference>
<name>A0AAD9DQ51_9TELE</name>
<dbReference type="Proteomes" id="UP001239994">
    <property type="component" value="Unassembled WGS sequence"/>
</dbReference>
<comment type="similarity">
    <text evidence="1">Belongs to the villin/gelsolin family.</text>
</comment>
<keyword evidence="3" id="KW-0677">Repeat</keyword>
<dbReference type="AlphaFoldDB" id="A0AAD9DQ51"/>
<keyword evidence="4" id="KW-0009">Actin-binding</keyword>
<dbReference type="GO" id="GO:0007417">
    <property type="term" value="P:central nervous system development"/>
    <property type="evidence" value="ECO:0007669"/>
    <property type="project" value="TreeGrafter"/>
</dbReference>
<dbReference type="GO" id="GO:0051016">
    <property type="term" value="P:barbed-end actin filament capping"/>
    <property type="evidence" value="ECO:0007669"/>
    <property type="project" value="TreeGrafter"/>
</dbReference>
<evidence type="ECO:0000313" key="6">
    <source>
        <dbReference type="EMBL" id="KAK1787772.1"/>
    </source>
</evidence>
<protein>
    <recommendedName>
        <fullName evidence="5">Gelsolin-like domain-containing protein</fullName>
    </recommendedName>
</protein>
<accession>A0AAD9DQ51</accession>
<evidence type="ECO:0000256" key="2">
    <source>
        <dbReference type="ARBA" id="ARBA00022467"/>
    </source>
</evidence>
<dbReference type="PRINTS" id="PR00597">
    <property type="entry name" value="GELSOLIN"/>
</dbReference>
<dbReference type="SMART" id="SM00262">
    <property type="entry name" value="GEL"/>
    <property type="match status" value="3"/>
</dbReference>
<sequence>MLPFCAVAGQFGPEVREPGLWGWRVEKMKAVQLEQGQLGVFYTGDAYLILSNRGSSGAELHMWMGEKSSRDEQCACAMLATQLDRFLEGEPVQHRQVQGYESPEFMNLFPGGVSYKHARKEFTGIVGCEEHPVSSANCRTCLTDASPTNISVIKTAAHIYASMEGGIESGFRKSRSDSGPVRHLYQIKGKKNVRVREVELRWSSFSRGDCYILDLGETIISWSGSKANMFERQKVHEIAALIRDTERNGKAAISDVTEGEETLEMIQVLGPMSALKDSSIEEDNKADMSNSATLYKVSNATGYMTLTQLCDKAPFDQQMLERDDCFILDNGSNGKIFIWKGNGANAEEKRVALKVADEFIQEMNYSRMKTQVEILPQGRESILFKQFFKSWS</sequence>